<gene>
    <name evidence="1" type="ORF">FD754_019625</name>
</gene>
<evidence type="ECO:0000313" key="1">
    <source>
        <dbReference type="EMBL" id="KAB0342699.1"/>
    </source>
</evidence>
<organism evidence="1 2">
    <name type="scientific">Muntiacus muntjak</name>
    <name type="common">Barking deer</name>
    <name type="synonym">Indian muntjac</name>
    <dbReference type="NCBI Taxonomy" id="9888"/>
    <lineage>
        <taxon>Eukaryota</taxon>
        <taxon>Metazoa</taxon>
        <taxon>Chordata</taxon>
        <taxon>Craniata</taxon>
        <taxon>Vertebrata</taxon>
        <taxon>Euteleostomi</taxon>
        <taxon>Mammalia</taxon>
        <taxon>Eutheria</taxon>
        <taxon>Laurasiatheria</taxon>
        <taxon>Artiodactyla</taxon>
        <taxon>Ruminantia</taxon>
        <taxon>Pecora</taxon>
        <taxon>Cervidae</taxon>
        <taxon>Muntiacinae</taxon>
        <taxon>Muntiacus</taxon>
    </lineage>
</organism>
<dbReference type="AlphaFoldDB" id="A0A5N3V117"/>
<dbReference type="Proteomes" id="UP000326458">
    <property type="component" value="Unassembled WGS sequence"/>
</dbReference>
<dbReference type="Pfam" id="PF01715">
    <property type="entry name" value="IPPT"/>
    <property type="match status" value="1"/>
</dbReference>
<name>A0A5N3V117_MUNMU</name>
<dbReference type="EMBL" id="VCEA01000003">
    <property type="protein sequence ID" value="KAB0342699.1"/>
    <property type="molecule type" value="Genomic_DNA"/>
</dbReference>
<reference evidence="1 2" key="1">
    <citation type="submission" date="2019-06" db="EMBL/GenBank/DDBJ databases">
        <title>Discovery of a novel chromosome fission-fusion reversal in muntjac.</title>
        <authorList>
            <person name="Mudd A.B."/>
            <person name="Bredeson J.V."/>
            <person name="Baum R."/>
            <person name="Hockemeyer D."/>
            <person name="Rokhsar D.S."/>
        </authorList>
    </citation>
    <scope>NUCLEOTIDE SEQUENCE [LARGE SCALE GENOMIC DNA]</scope>
    <source>
        <strain evidence="1">UTSW_UCB_Mm</strain>
        <tissue evidence="1">Fibroblast cell line</tissue>
    </source>
</reference>
<accession>A0A5N3V117</accession>
<evidence type="ECO:0000313" key="2">
    <source>
        <dbReference type="Proteomes" id="UP000326458"/>
    </source>
</evidence>
<dbReference type="InterPro" id="IPR027417">
    <property type="entry name" value="P-loop_NTPase"/>
</dbReference>
<comment type="caution">
    <text evidence="1">The sequence shown here is derived from an EMBL/GenBank/DDBJ whole genome shotgun (WGS) entry which is preliminary data.</text>
</comment>
<proteinExistence type="predicted"/>
<protein>
    <submittedName>
        <fullName evidence="1">Uncharacterized protein</fullName>
    </submittedName>
</protein>
<feature type="non-terminal residue" evidence="1">
    <location>
        <position position="1"/>
    </location>
</feature>
<sequence>RLQWTLPVLVILGGRGTGKSTLVYEGLDIITNQVSAQEQRMCQHHMISFVDPLVTNYTVLYYLSKISWQNLDNSLVQIFLLVGKELCKFLAARIPKT</sequence>
<keyword evidence="2" id="KW-1185">Reference proteome</keyword>
<dbReference type="Gene3D" id="3.40.50.300">
    <property type="entry name" value="P-loop containing nucleotide triphosphate hydrolases"/>
    <property type="match status" value="1"/>
</dbReference>